<evidence type="ECO:0000313" key="1">
    <source>
        <dbReference type="EMBL" id="KZV13780.1"/>
    </source>
</evidence>
<dbReference type="GO" id="GO:0004713">
    <property type="term" value="F:protein tyrosine kinase activity"/>
    <property type="evidence" value="ECO:0007669"/>
    <property type="project" value="UniProtKB-KW"/>
</dbReference>
<keyword evidence="1" id="KW-0829">Tyrosine-protein kinase</keyword>
<dbReference type="EMBL" id="KV025955">
    <property type="protein sequence ID" value="KZV13780.1"/>
    <property type="molecule type" value="Genomic_DNA"/>
</dbReference>
<reference evidence="1 2" key="1">
    <citation type="journal article" date="2015" name="Proc. Natl. Acad. Sci. U.S.A.">
        <title>The resurrection genome of Boea hygrometrica: A blueprint for survival of dehydration.</title>
        <authorList>
            <person name="Xiao L."/>
            <person name="Yang G."/>
            <person name="Zhang L."/>
            <person name="Yang X."/>
            <person name="Zhao S."/>
            <person name="Ji Z."/>
            <person name="Zhou Q."/>
            <person name="Hu M."/>
            <person name="Wang Y."/>
            <person name="Chen M."/>
            <person name="Xu Y."/>
            <person name="Jin H."/>
            <person name="Xiao X."/>
            <person name="Hu G."/>
            <person name="Bao F."/>
            <person name="Hu Y."/>
            <person name="Wan P."/>
            <person name="Li L."/>
            <person name="Deng X."/>
            <person name="Kuang T."/>
            <person name="Xiang C."/>
            <person name="Zhu J.K."/>
            <person name="Oliver M.J."/>
            <person name="He Y."/>
        </authorList>
    </citation>
    <scope>NUCLEOTIDE SEQUENCE [LARGE SCALE GENOMIC DNA]</scope>
    <source>
        <strain evidence="2">cv. XS01</strain>
    </source>
</reference>
<gene>
    <name evidence="1" type="ORF">F511_45056</name>
</gene>
<protein>
    <submittedName>
        <fullName evidence="1">Protein-tyrosine kinase</fullName>
    </submittedName>
</protein>
<keyword evidence="1" id="KW-0808">Transferase</keyword>
<sequence length="77" mass="9113">MKALIEQCWSLHPDKRPEFWQIVKVLEEFEFSLARDGTLNLLQNPACNDHKKGLRHWIHKLGPTHQTTTSMPKPKFY</sequence>
<proteinExistence type="predicted"/>
<accession>A0A2Z7A4K3</accession>
<dbReference type="AlphaFoldDB" id="A0A2Z7A4K3"/>
<dbReference type="OrthoDB" id="4062651at2759"/>
<evidence type="ECO:0000313" key="2">
    <source>
        <dbReference type="Proteomes" id="UP000250235"/>
    </source>
</evidence>
<name>A0A2Z7A4K3_9LAMI</name>
<keyword evidence="2" id="KW-1185">Reference proteome</keyword>
<keyword evidence="1" id="KW-0418">Kinase</keyword>
<dbReference type="Proteomes" id="UP000250235">
    <property type="component" value="Unassembled WGS sequence"/>
</dbReference>
<organism evidence="1 2">
    <name type="scientific">Dorcoceras hygrometricum</name>
    <dbReference type="NCBI Taxonomy" id="472368"/>
    <lineage>
        <taxon>Eukaryota</taxon>
        <taxon>Viridiplantae</taxon>
        <taxon>Streptophyta</taxon>
        <taxon>Embryophyta</taxon>
        <taxon>Tracheophyta</taxon>
        <taxon>Spermatophyta</taxon>
        <taxon>Magnoliopsida</taxon>
        <taxon>eudicotyledons</taxon>
        <taxon>Gunneridae</taxon>
        <taxon>Pentapetalae</taxon>
        <taxon>asterids</taxon>
        <taxon>lamiids</taxon>
        <taxon>Lamiales</taxon>
        <taxon>Gesneriaceae</taxon>
        <taxon>Didymocarpoideae</taxon>
        <taxon>Trichosporeae</taxon>
        <taxon>Loxocarpinae</taxon>
        <taxon>Dorcoceras</taxon>
    </lineage>
</organism>